<dbReference type="OrthoDB" id="4451586at2759"/>
<proteinExistence type="predicted"/>
<dbReference type="PANTHER" id="PTHR47425">
    <property type="entry name" value="FARB-RELATED"/>
    <property type="match status" value="1"/>
</dbReference>
<dbReference type="GO" id="GO:0003677">
    <property type="term" value="F:DNA binding"/>
    <property type="evidence" value="ECO:0007669"/>
    <property type="project" value="InterPro"/>
</dbReference>
<sequence length="593" mass="66346">MHLKTTGLPTNESTIQWSPESVTSDSFPYTNPQMNGWNDGFTLNPSPTNMEWQNPSLSPPIFQQPEEEVWNAFTNLGSPGSSGSESSSPSTLLPGFIQPLPMMMNPTTIEFLYVNGVFTLPNTSLQNILLQTFLECVLPSMPIIEWPAFINAVSNRDTDHGSVSLLLFHAMMASATTFVDIGYLQEAGFSTRQEAQEAFYNKAKVSQSNQSTFESNNNPLTQLLYQSEYEPNTMIVVQALLLMTYRIETADGEDSRYWSSIAISTAQCIGLFRDVSGVKNVRLNPKFWKRLAWTCYITDCQIALRLRCRPIIQNSVFCHGMLTEDDFDWYNLSADSLIQIFGYPLSHSINVQRDLALMCVANAQLCSSISEVLDLQNKETSRHGSFSSSSPQTTLTDAVDHETRVSVCESNLAQWASKFPSSIQTYSFESTNMEDEPAISLQRGLLHLQFYTAIAVFYQSHPLPSSNFCIPYAAQQITQIASELYHKKLHRRLPIVGVTAILVALIISISEMKKEPTQEGHAVQSFQLGLEVMADLRDVYREANSITTWAMKVMDNMPFDGVSPYSDRRMSATSAATHLPGLDFQVMSVPQVM</sequence>
<dbReference type="InterPro" id="IPR007219">
    <property type="entry name" value="XnlR_reg_dom"/>
</dbReference>
<dbReference type="SMART" id="SM00906">
    <property type="entry name" value="Fungal_trans"/>
    <property type="match status" value="1"/>
</dbReference>
<keyword evidence="1" id="KW-0539">Nucleus</keyword>
<evidence type="ECO:0000256" key="2">
    <source>
        <dbReference type="SAM" id="MobiDB-lite"/>
    </source>
</evidence>
<protein>
    <recommendedName>
        <fullName evidence="3">Xylanolytic transcriptional activator regulatory domain-containing protein</fullName>
    </recommendedName>
</protein>
<evidence type="ECO:0000313" key="4">
    <source>
        <dbReference type="EMBL" id="KAJ5109443.1"/>
    </source>
</evidence>
<dbReference type="PANTHER" id="PTHR47425:SF2">
    <property type="entry name" value="FARB-RELATED"/>
    <property type="match status" value="1"/>
</dbReference>
<accession>A0A9W9FZW4</accession>
<dbReference type="Pfam" id="PF04082">
    <property type="entry name" value="Fungal_trans"/>
    <property type="match status" value="1"/>
</dbReference>
<feature type="region of interest" description="Disordered" evidence="2">
    <location>
        <begin position="1"/>
        <end position="22"/>
    </location>
</feature>
<dbReference type="EMBL" id="JAPQKH010000003">
    <property type="protein sequence ID" value="KAJ5109443.1"/>
    <property type="molecule type" value="Genomic_DNA"/>
</dbReference>
<reference evidence="4" key="2">
    <citation type="journal article" date="2023" name="IMA Fungus">
        <title>Comparative genomic study of the Penicillium genus elucidates a diverse pangenome and 15 lateral gene transfer events.</title>
        <authorList>
            <person name="Petersen C."/>
            <person name="Sorensen T."/>
            <person name="Nielsen M.R."/>
            <person name="Sondergaard T.E."/>
            <person name="Sorensen J.L."/>
            <person name="Fitzpatrick D.A."/>
            <person name="Frisvad J.C."/>
            <person name="Nielsen K.L."/>
        </authorList>
    </citation>
    <scope>NUCLEOTIDE SEQUENCE</scope>
    <source>
        <strain evidence="4">IBT 30069</strain>
    </source>
</reference>
<organism evidence="4 5">
    <name type="scientific">Penicillium angulare</name>
    <dbReference type="NCBI Taxonomy" id="116970"/>
    <lineage>
        <taxon>Eukaryota</taxon>
        <taxon>Fungi</taxon>
        <taxon>Dikarya</taxon>
        <taxon>Ascomycota</taxon>
        <taxon>Pezizomycotina</taxon>
        <taxon>Eurotiomycetes</taxon>
        <taxon>Eurotiomycetidae</taxon>
        <taxon>Eurotiales</taxon>
        <taxon>Aspergillaceae</taxon>
        <taxon>Penicillium</taxon>
    </lineage>
</organism>
<dbReference type="AlphaFoldDB" id="A0A9W9FZW4"/>
<dbReference type="GO" id="GO:0008270">
    <property type="term" value="F:zinc ion binding"/>
    <property type="evidence" value="ECO:0007669"/>
    <property type="project" value="InterPro"/>
</dbReference>
<feature type="domain" description="Xylanolytic transcriptional activator regulatory" evidence="3">
    <location>
        <begin position="255"/>
        <end position="328"/>
    </location>
</feature>
<dbReference type="Proteomes" id="UP001149165">
    <property type="component" value="Unassembled WGS sequence"/>
</dbReference>
<evidence type="ECO:0000259" key="3">
    <source>
        <dbReference type="SMART" id="SM00906"/>
    </source>
</evidence>
<comment type="caution">
    <text evidence="4">The sequence shown here is derived from an EMBL/GenBank/DDBJ whole genome shotgun (WGS) entry which is preliminary data.</text>
</comment>
<reference evidence="4" key="1">
    <citation type="submission" date="2022-11" db="EMBL/GenBank/DDBJ databases">
        <authorList>
            <person name="Petersen C."/>
        </authorList>
    </citation>
    <scope>NUCLEOTIDE SEQUENCE</scope>
    <source>
        <strain evidence="4">IBT 30069</strain>
    </source>
</reference>
<evidence type="ECO:0000256" key="1">
    <source>
        <dbReference type="ARBA" id="ARBA00023242"/>
    </source>
</evidence>
<name>A0A9W9FZW4_9EURO</name>
<dbReference type="CDD" id="cd12148">
    <property type="entry name" value="fungal_TF_MHR"/>
    <property type="match status" value="1"/>
</dbReference>
<gene>
    <name evidence="4" type="ORF">N7456_006118</name>
</gene>
<feature type="compositionally biased region" description="Polar residues" evidence="2">
    <location>
        <begin position="7"/>
        <end position="22"/>
    </location>
</feature>
<dbReference type="GO" id="GO:0006351">
    <property type="term" value="P:DNA-templated transcription"/>
    <property type="evidence" value="ECO:0007669"/>
    <property type="project" value="InterPro"/>
</dbReference>
<dbReference type="InterPro" id="IPR052761">
    <property type="entry name" value="Fungal_Detox/Toxin_TFs"/>
</dbReference>
<keyword evidence="5" id="KW-1185">Reference proteome</keyword>
<evidence type="ECO:0000313" key="5">
    <source>
        <dbReference type="Proteomes" id="UP001149165"/>
    </source>
</evidence>